<name>A0A1R2C4V4_9CILI</name>
<evidence type="ECO:0000313" key="1">
    <source>
        <dbReference type="EMBL" id="OMJ84010.1"/>
    </source>
</evidence>
<proteinExistence type="predicted"/>
<dbReference type="EMBL" id="MPUH01000283">
    <property type="protein sequence ID" value="OMJ84010.1"/>
    <property type="molecule type" value="Genomic_DNA"/>
</dbReference>
<reference evidence="1 2" key="1">
    <citation type="submission" date="2016-11" db="EMBL/GenBank/DDBJ databases">
        <title>The macronuclear genome of Stentor coeruleus: a giant cell with tiny introns.</title>
        <authorList>
            <person name="Slabodnick M."/>
            <person name="Ruby J.G."/>
            <person name="Reiff S.B."/>
            <person name="Swart E.C."/>
            <person name="Gosai S."/>
            <person name="Prabakaran S."/>
            <person name="Witkowska E."/>
            <person name="Larue G.E."/>
            <person name="Fisher S."/>
            <person name="Freeman R.M."/>
            <person name="Gunawardena J."/>
            <person name="Chu W."/>
            <person name="Stover N.A."/>
            <person name="Gregory B.D."/>
            <person name="Nowacki M."/>
            <person name="Derisi J."/>
            <person name="Roy S.W."/>
            <person name="Marshall W.F."/>
            <person name="Sood P."/>
        </authorList>
    </citation>
    <scope>NUCLEOTIDE SEQUENCE [LARGE SCALE GENOMIC DNA]</scope>
    <source>
        <strain evidence="1">WM001</strain>
    </source>
</reference>
<accession>A0A1R2C4V4</accession>
<dbReference type="InterPro" id="IPR011043">
    <property type="entry name" value="Gal_Oxase/kelch_b-propeller"/>
</dbReference>
<gene>
    <name evidence="1" type="ORF">SteCoe_14932</name>
</gene>
<dbReference type="SUPFAM" id="SSF50965">
    <property type="entry name" value="Galactose oxidase, central domain"/>
    <property type="match status" value="1"/>
</dbReference>
<organism evidence="1 2">
    <name type="scientific">Stentor coeruleus</name>
    <dbReference type="NCBI Taxonomy" id="5963"/>
    <lineage>
        <taxon>Eukaryota</taxon>
        <taxon>Sar</taxon>
        <taxon>Alveolata</taxon>
        <taxon>Ciliophora</taxon>
        <taxon>Postciliodesmatophora</taxon>
        <taxon>Heterotrichea</taxon>
        <taxon>Heterotrichida</taxon>
        <taxon>Stentoridae</taxon>
        <taxon>Stentor</taxon>
    </lineage>
</organism>
<evidence type="ECO:0008006" key="3">
    <source>
        <dbReference type="Google" id="ProtNLM"/>
    </source>
</evidence>
<evidence type="ECO:0000313" key="2">
    <source>
        <dbReference type="Proteomes" id="UP000187209"/>
    </source>
</evidence>
<protein>
    <recommendedName>
        <fullName evidence="3">B box-type domain-containing protein</fullName>
    </recommendedName>
</protein>
<dbReference type="Gene3D" id="2.120.10.80">
    <property type="entry name" value="Kelch-type beta propeller"/>
    <property type="match status" value="1"/>
</dbReference>
<comment type="caution">
    <text evidence="1">The sequence shown here is derived from an EMBL/GenBank/DDBJ whole genome shotgun (WGS) entry which is preliminary data.</text>
</comment>
<dbReference type="InterPro" id="IPR015915">
    <property type="entry name" value="Kelch-typ_b-propeller"/>
</dbReference>
<sequence length="411" mass="46826">MAKRCLKPACDKEVAFLCECKGKPIFMCKKHPSEHLMSKGNHQIVGLLFKPEDSELNTIIDNFACVISKIRSIKTQTIDNTKIIVEKLLNESENLMKYLEDLEVRFSKLLKNIKSESECDFQDFECFKNVYDCDEKCVFEDLEALKKGLTEYYNIDPSLGSDIIIYSQGSSKNNTRILNLNSRISNPLLLKNENDTPSDLMINSGFIECKIDKFTKCIVNGANTYMIDIKSNKIKVLPNINYSYGFCGMICKDENAFLFGGSNNQASYKLNLNTLKWESISNPPSQYHYDVQGAASIIKNNIVLTSKSLDGLYHYNHVSNSYSKVFSLQMNQFNYVMQNWIVSSNECIYENVGNTLGDFKSYPNTLPISTLAVYCSFPARGHIYFINSSNELMRINCTLKKIEVISFKVNT</sequence>
<dbReference type="Proteomes" id="UP000187209">
    <property type="component" value="Unassembled WGS sequence"/>
</dbReference>
<keyword evidence="2" id="KW-1185">Reference proteome</keyword>
<dbReference type="AlphaFoldDB" id="A0A1R2C4V4"/>